<keyword evidence="1" id="KW-0472">Membrane</keyword>
<keyword evidence="1" id="KW-0812">Transmembrane</keyword>
<reference evidence="3" key="2">
    <citation type="journal article" date="2024" name="Plant">
        <title>Genomic evolution and insights into agronomic trait innovations of Sesamum species.</title>
        <authorList>
            <person name="Miao H."/>
            <person name="Wang L."/>
            <person name="Qu L."/>
            <person name="Liu H."/>
            <person name="Sun Y."/>
            <person name="Le M."/>
            <person name="Wang Q."/>
            <person name="Wei S."/>
            <person name="Zheng Y."/>
            <person name="Lin W."/>
            <person name="Duan Y."/>
            <person name="Cao H."/>
            <person name="Xiong S."/>
            <person name="Wang X."/>
            <person name="Wei L."/>
            <person name="Li C."/>
            <person name="Ma Q."/>
            <person name="Ju M."/>
            <person name="Zhao R."/>
            <person name="Li G."/>
            <person name="Mu C."/>
            <person name="Tian Q."/>
            <person name="Mei H."/>
            <person name="Zhang T."/>
            <person name="Gao T."/>
            <person name="Zhang H."/>
        </authorList>
    </citation>
    <scope>NUCLEOTIDE SEQUENCE</scope>
    <source>
        <strain evidence="3">3651</strain>
    </source>
</reference>
<keyword evidence="4" id="KW-1185">Reference proteome</keyword>
<dbReference type="Proteomes" id="UP001293254">
    <property type="component" value="Unassembled WGS sequence"/>
</dbReference>
<organism evidence="3 4">
    <name type="scientific">Sesamum alatum</name>
    <dbReference type="NCBI Taxonomy" id="300844"/>
    <lineage>
        <taxon>Eukaryota</taxon>
        <taxon>Viridiplantae</taxon>
        <taxon>Streptophyta</taxon>
        <taxon>Embryophyta</taxon>
        <taxon>Tracheophyta</taxon>
        <taxon>Spermatophyta</taxon>
        <taxon>Magnoliopsida</taxon>
        <taxon>eudicotyledons</taxon>
        <taxon>Gunneridae</taxon>
        <taxon>Pentapetalae</taxon>
        <taxon>asterids</taxon>
        <taxon>lamiids</taxon>
        <taxon>Lamiales</taxon>
        <taxon>Pedaliaceae</taxon>
        <taxon>Sesamum</taxon>
    </lineage>
</organism>
<dbReference type="AlphaFoldDB" id="A0AAE2CEQ0"/>
<name>A0AAE2CEQ0_9LAMI</name>
<dbReference type="InterPro" id="IPR013187">
    <property type="entry name" value="F-box-assoc_dom_typ3"/>
</dbReference>
<accession>A0AAE2CEQ0</accession>
<evidence type="ECO:0000313" key="4">
    <source>
        <dbReference type="Proteomes" id="UP001293254"/>
    </source>
</evidence>
<dbReference type="EMBL" id="JACGWO010000009">
    <property type="protein sequence ID" value="KAK4419373.1"/>
    <property type="molecule type" value="Genomic_DNA"/>
</dbReference>
<dbReference type="Pfam" id="PF08268">
    <property type="entry name" value="FBA_3"/>
    <property type="match status" value="1"/>
</dbReference>
<sequence length="366" mass="41160">MATFVGLIAGVAVLVVFLSFFMSKLFDKIKVYDARWNYEQPLNVTCMMQNEEHMKHTKRKPLLLLRRYSSNFFMEVKKNKVSVELTAIDLEGTVINNFRTVVDGPVHTFVSSAALAILCCMKSLYVFNPSTGQGVSVPCSSAAASFYTIGFGYLPQSNEYKIIHLFFVPSVGQGKMRSEILTLRDEEGVMAGSWRSIRHCPQSVSASDCLCLNGNVFWEVTLSCNGAQGKEIASFDLSKEEFKVHSHPVCDSTKYSMMGLTGFQETLSVMGFAAETSTMDVWLMKNNNSGIWVKEYTVDLFSFDAETLIPWDYCSGDILISTKQKDLIKYSIRNQTSTNISYSRTIGTCRKPCLYYESLFSLHKPI</sequence>
<proteinExistence type="predicted"/>
<evidence type="ECO:0000259" key="2">
    <source>
        <dbReference type="Pfam" id="PF08268"/>
    </source>
</evidence>
<dbReference type="PANTHER" id="PTHR31111:SF136">
    <property type="entry name" value="F-BOX ASSOCIATED DOMAIN-CONTAINING PROTEIN"/>
    <property type="match status" value="1"/>
</dbReference>
<dbReference type="PANTHER" id="PTHR31111">
    <property type="entry name" value="BNAA05G37150D PROTEIN-RELATED"/>
    <property type="match status" value="1"/>
</dbReference>
<dbReference type="InterPro" id="IPR017451">
    <property type="entry name" value="F-box-assoc_interact_dom"/>
</dbReference>
<evidence type="ECO:0000313" key="3">
    <source>
        <dbReference type="EMBL" id="KAK4419373.1"/>
    </source>
</evidence>
<evidence type="ECO:0000256" key="1">
    <source>
        <dbReference type="SAM" id="Phobius"/>
    </source>
</evidence>
<dbReference type="NCBIfam" id="TIGR01640">
    <property type="entry name" value="F_box_assoc_1"/>
    <property type="match status" value="1"/>
</dbReference>
<protein>
    <recommendedName>
        <fullName evidence="2">F-box associated beta-propeller type 3 domain-containing protein</fullName>
    </recommendedName>
</protein>
<keyword evidence="1" id="KW-1133">Transmembrane helix</keyword>
<gene>
    <name evidence="3" type="ORF">Salat_2350200</name>
</gene>
<comment type="caution">
    <text evidence="3">The sequence shown here is derived from an EMBL/GenBank/DDBJ whole genome shotgun (WGS) entry which is preliminary data.</text>
</comment>
<reference evidence="3" key="1">
    <citation type="submission" date="2020-06" db="EMBL/GenBank/DDBJ databases">
        <authorList>
            <person name="Li T."/>
            <person name="Hu X."/>
            <person name="Zhang T."/>
            <person name="Song X."/>
            <person name="Zhang H."/>
            <person name="Dai N."/>
            <person name="Sheng W."/>
            <person name="Hou X."/>
            <person name="Wei L."/>
        </authorList>
    </citation>
    <scope>NUCLEOTIDE SEQUENCE</scope>
    <source>
        <strain evidence="3">3651</strain>
        <tissue evidence="3">Leaf</tissue>
    </source>
</reference>
<feature type="transmembrane region" description="Helical" evidence="1">
    <location>
        <begin position="6"/>
        <end position="26"/>
    </location>
</feature>
<feature type="domain" description="F-box associated beta-propeller type 3" evidence="2">
    <location>
        <begin position="95"/>
        <end position="297"/>
    </location>
</feature>